<dbReference type="GeneID" id="32187468"/>
<gene>
    <name evidence="2" type="ordered locus">Calag_0089</name>
</gene>
<feature type="transmembrane region" description="Helical" evidence="1">
    <location>
        <begin position="40"/>
        <end position="60"/>
    </location>
</feature>
<reference evidence="3" key="1">
    <citation type="submission" date="2012-03" db="EMBL/GenBank/DDBJ databases">
        <title>Complete genome of Caldisphaera lagunensis DSM 15908.</title>
        <authorList>
            <person name="Lucas S."/>
            <person name="Copeland A."/>
            <person name="Lapidus A."/>
            <person name="Glavina del Rio T."/>
            <person name="Dalin E."/>
            <person name="Tice H."/>
            <person name="Bruce D."/>
            <person name="Goodwin L."/>
            <person name="Pitluck S."/>
            <person name="Peters L."/>
            <person name="Mikhailova N."/>
            <person name="Teshima H."/>
            <person name="Kyrpides N."/>
            <person name="Mavromatis K."/>
            <person name="Ivanova N."/>
            <person name="Brettin T."/>
            <person name="Detter J.C."/>
            <person name="Han C."/>
            <person name="Larimer F."/>
            <person name="Land M."/>
            <person name="Hauser L."/>
            <person name="Markowitz V."/>
            <person name="Cheng J.-F."/>
            <person name="Hugenholtz P."/>
            <person name="Woyke T."/>
            <person name="Wu D."/>
            <person name="Spring S."/>
            <person name="Schroeder M."/>
            <person name="Brambilla E."/>
            <person name="Klenk H.-P."/>
            <person name="Eisen J.A."/>
        </authorList>
    </citation>
    <scope>NUCLEOTIDE SEQUENCE [LARGE SCALE GENOMIC DNA]</scope>
    <source>
        <strain evidence="3">DSM 15908 / JCM 11604 / IC-154</strain>
    </source>
</reference>
<protein>
    <recommendedName>
        <fullName evidence="4">DUF3311 domain-containing protein</fullName>
    </recommendedName>
</protein>
<dbReference type="KEGG" id="clg:Calag_0089"/>
<organism evidence="2 3">
    <name type="scientific">Caldisphaera lagunensis (strain DSM 15908 / JCM 11604 / ANMR 0165 / IC-154)</name>
    <dbReference type="NCBI Taxonomy" id="1056495"/>
    <lineage>
        <taxon>Archaea</taxon>
        <taxon>Thermoproteota</taxon>
        <taxon>Thermoprotei</taxon>
        <taxon>Acidilobales</taxon>
        <taxon>Caldisphaeraceae</taxon>
        <taxon>Caldisphaera</taxon>
    </lineage>
</organism>
<dbReference type="Pfam" id="PF11755">
    <property type="entry name" value="DUF3311"/>
    <property type="match status" value="1"/>
</dbReference>
<evidence type="ECO:0000313" key="3">
    <source>
        <dbReference type="Proteomes" id="UP000010469"/>
    </source>
</evidence>
<dbReference type="eggNOG" id="arCOG03694">
    <property type="taxonomic scope" value="Archaea"/>
</dbReference>
<keyword evidence="1" id="KW-0472">Membrane</keyword>
<keyword evidence="1" id="KW-0812">Transmembrane</keyword>
<evidence type="ECO:0000313" key="2">
    <source>
        <dbReference type="EMBL" id="AFZ69878.1"/>
    </source>
</evidence>
<evidence type="ECO:0008006" key="4">
    <source>
        <dbReference type="Google" id="ProtNLM"/>
    </source>
</evidence>
<dbReference type="Proteomes" id="UP000010469">
    <property type="component" value="Chromosome"/>
</dbReference>
<name>L0A7N1_CALLD</name>
<dbReference type="RefSeq" id="WP_015231776.1">
    <property type="nucleotide sequence ID" value="NC_019791.1"/>
</dbReference>
<proteinExistence type="predicted"/>
<dbReference type="InParanoid" id="L0A7N1"/>
<dbReference type="HOGENOM" id="CLU_2765827_0_0_2"/>
<dbReference type="AlphaFoldDB" id="L0A7N1"/>
<accession>L0A7N1</accession>
<keyword evidence="1" id="KW-1133">Transmembrane helix</keyword>
<dbReference type="EMBL" id="CP003378">
    <property type="protein sequence ID" value="AFZ69878.1"/>
    <property type="molecule type" value="Genomic_DNA"/>
</dbReference>
<keyword evidence="3" id="KW-1185">Reference proteome</keyword>
<evidence type="ECO:0000256" key="1">
    <source>
        <dbReference type="SAM" id="Phobius"/>
    </source>
</evidence>
<dbReference type="STRING" id="1056495.Calag_0089"/>
<dbReference type="InterPro" id="IPR021741">
    <property type="entry name" value="DUF3311"/>
</dbReference>
<feature type="transmembrane region" description="Helical" evidence="1">
    <location>
        <begin position="7"/>
        <end position="28"/>
    </location>
</feature>
<sequence length="69" mass="8102" precursor="true">MSSRSSTIVGLVAFVTLLIFLVYAWPWYNFVKPELAGLPFFYWWIIIWYLISSILLYAIVKLRIKGEAL</sequence>